<evidence type="ECO:0000313" key="1">
    <source>
        <dbReference type="EMBL" id="MBF6296298.1"/>
    </source>
</evidence>
<reference evidence="1 2" key="1">
    <citation type="submission" date="2020-10" db="EMBL/GenBank/DDBJ databases">
        <title>Identification of Nocardia species via Next-generation sequencing and recognition of intraspecies genetic diversity.</title>
        <authorList>
            <person name="Li P."/>
            <person name="Li P."/>
            <person name="Lu B."/>
        </authorList>
    </citation>
    <scope>NUCLEOTIDE SEQUENCE [LARGE SCALE GENOMIC DNA]</scope>
    <source>
        <strain evidence="1 2">BJ06-0157</strain>
    </source>
</reference>
<gene>
    <name evidence="1" type="ORF">IU459_01920</name>
</gene>
<comment type="caution">
    <text evidence="1">The sequence shown here is derived from an EMBL/GenBank/DDBJ whole genome shotgun (WGS) entry which is preliminary data.</text>
</comment>
<keyword evidence="2" id="KW-1185">Reference proteome</keyword>
<dbReference type="Proteomes" id="UP000702209">
    <property type="component" value="Unassembled WGS sequence"/>
</dbReference>
<dbReference type="EMBL" id="JADLQX010000001">
    <property type="protein sequence ID" value="MBF6296298.1"/>
    <property type="molecule type" value="Genomic_DNA"/>
</dbReference>
<protein>
    <submittedName>
        <fullName evidence="1">Uncharacterized protein</fullName>
    </submittedName>
</protein>
<dbReference type="RefSeq" id="WP_195127657.1">
    <property type="nucleotide sequence ID" value="NZ_JADLQX010000001.1"/>
</dbReference>
<name>A0ABS0CKF5_9NOCA</name>
<evidence type="ECO:0000313" key="2">
    <source>
        <dbReference type="Proteomes" id="UP000702209"/>
    </source>
</evidence>
<organism evidence="1 2">
    <name type="scientific">Nocardia amamiensis</name>
    <dbReference type="NCBI Taxonomy" id="404578"/>
    <lineage>
        <taxon>Bacteria</taxon>
        <taxon>Bacillati</taxon>
        <taxon>Actinomycetota</taxon>
        <taxon>Actinomycetes</taxon>
        <taxon>Mycobacteriales</taxon>
        <taxon>Nocardiaceae</taxon>
        <taxon>Nocardia</taxon>
    </lineage>
</organism>
<accession>A0ABS0CKF5</accession>
<proteinExistence type="predicted"/>
<sequence>MPFLIFGAPPVVVSPMGMNKSGVQSIAGNTTNQKITGWTPRTGYTQTVVTGSELIADGPGPVVVHGRIELTQSWATSSQLSVMVMKNDAQAASAVFVTQTSSLTLPGTPLTLVAGDRVWVRMTNSDLFANATVQTGAGTHLSFDPT</sequence>